<accession>A0A315XWW4</accession>
<organism evidence="1 2">
    <name type="scientific">Ruminococcus flavefaciens</name>
    <dbReference type="NCBI Taxonomy" id="1265"/>
    <lineage>
        <taxon>Bacteria</taxon>
        <taxon>Bacillati</taxon>
        <taxon>Bacillota</taxon>
        <taxon>Clostridia</taxon>
        <taxon>Eubacteriales</taxon>
        <taxon>Oscillospiraceae</taxon>
        <taxon>Ruminococcus</taxon>
    </lineage>
</organism>
<dbReference type="AlphaFoldDB" id="A0A315XWW4"/>
<gene>
    <name evidence="1" type="ORF">IE37_02139</name>
</gene>
<dbReference type="OrthoDB" id="4366615at2"/>
<dbReference type="EMBL" id="QGDI01000008">
    <property type="protein sequence ID" value="PWJ11875.1"/>
    <property type="molecule type" value="Genomic_DNA"/>
</dbReference>
<evidence type="ECO:0000313" key="1">
    <source>
        <dbReference type="EMBL" id="PWJ11875.1"/>
    </source>
</evidence>
<evidence type="ECO:0000313" key="2">
    <source>
        <dbReference type="Proteomes" id="UP000245720"/>
    </source>
</evidence>
<proteinExistence type="predicted"/>
<sequence length="301" mass="33381">MGRGSYTASDWIQLRSSFGTEKKTEQIFASKSSGYALSSLKGVVREARDNEDSPRSTPVMIGFDVTASMGYLAEELALNSLNKAIVYLYDNKPIQCPQVMCCAIGDCKSDKYPLQVTQFESDIRIIRQLTSLCLEGGGGGNGGESYNLAWYFAARRTRTDCFEKRREKGYLITIGDDNCHRVLTRSEIKRVFGDDAEYDLSAEELIAEAEKMYHVFHICIDRGVPGDERIFAGWREILPGRTAAINKKDISCLSELIYALISVAEGRTANEALSAVEQQAAERIAGSLAYISIPKNNNISF</sequence>
<comment type="caution">
    <text evidence="1">The sequence shown here is derived from an EMBL/GenBank/DDBJ whole genome shotgun (WGS) entry which is preliminary data.</text>
</comment>
<dbReference type="Proteomes" id="UP000245720">
    <property type="component" value="Unassembled WGS sequence"/>
</dbReference>
<protein>
    <submittedName>
        <fullName evidence="1">Uncharacterized protein</fullName>
    </submittedName>
</protein>
<reference evidence="1 2" key="1">
    <citation type="submission" date="2018-05" db="EMBL/GenBank/DDBJ databases">
        <title>The Hungate 1000. A catalogue of reference genomes from the rumen microbiome.</title>
        <authorList>
            <person name="Kelly W."/>
        </authorList>
    </citation>
    <scope>NUCLEOTIDE SEQUENCE [LARGE SCALE GENOMIC DNA]</scope>
    <source>
        <strain evidence="1 2">SAb67</strain>
    </source>
</reference>
<name>A0A315XWW4_RUMFL</name>
<dbReference type="RefSeq" id="WP_109726897.1">
    <property type="nucleotide sequence ID" value="NZ_QGDI01000008.1"/>
</dbReference>